<protein>
    <submittedName>
        <fullName evidence="2">Uncharacterized protein</fullName>
    </submittedName>
</protein>
<name>A0A6G1EPK8_9ORYZ</name>
<evidence type="ECO:0000256" key="1">
    <source>
        <dbReference type="SAM" id="MobiDB-lite"/>
    </source>
</evidence>
<evidence type="ECO:0000313" key="2">
    <source>
        <dbReference type="EMBL" id="KAF0926583.1"/>
    </source>
</evidence>
<keyword evidence="3" id="KW-1185">Reference proteome</keyword>
<comment type="caution">
    <text evidence="2">The sequence shown here is derived from an EMBL/GenBank/DDBJ whole genome shotgun (WGS) entry which is preliminary data.</text>
</comment>
<feature type="region of interest" description="Disordered" evidence="1">
    <location>
        <begin position="61"/>
        <end position="100"/>
    </location>
</feature>
<dbReference type="Proteomes" id="UP000479710">
    <property type="component" value="Unassembled WGS sequence"/>
</dbReference>
<dbReference type="EMBL" id="SPHZ02000003">
    <property type="protein sequence ID" value="KAF0926583.1"/>
    <property type="molecule type" value="Genomic_DNA"/>
</dbReference>
<proteinExistence type="predicted"/>
<organism evidence="2 3">
    <name type="scientific">Oryza meyeriana var. granulata</name>
    <dbReference type="NCBI Taxonomy" id="110450"/>
    <lineage>
        <taxon>Eukaryota</taxon>
        <taxon>Viridiplantae</taxon>
        <taxon>Streptophyta</taxon>
        <taxon>Embryophyta</taxon>
        <taxon>Tracheophyta</taxon>
        <taxon>Spermatophyta</taxon>
        <taxon>Magnoliopsida</taxon>
        <taxon>Liliopsida</taxon>
        <taxon>Poales</taxon>
        <taxon>Poaceae</taxon>
        <taxon>BOP clade</taxon>
        <taxon>Oryzoideae</taxon>
        <taxon>Oryzeae</taxon>
        <taxon>Oryzinae</taxon>
        <taxon>Oryza</taxon>
        <taxon>Oryza meyeriana</taxon>
    </lineage>
</organism>
<gene>
    <name evidence="2" type="ORF">E2562_026896</name>
</gene>
<reference evidence="2 3" key="1">
    <citation type="submission" date="2019-11" db="EMBL/GenBank/DDBJ databases">
        <title>Whole genome sequence of Oryza granulata.</title>
        <authorList>
            <person name="Li W."/>
        </authorList>
    </citation>
    <scope>NUCLEOTIDE SEQUENCE [LARGE SCALE GENOMIC DNA]</scope>
    <source>
        <strain evidence="3">cv. Menghai</strain>
        <tissue evidence="2">Leaf</tissue>
    </source>
</reference>
<feature type="region of interest" description="Disordered" evidence="1">
    <location>
        <begin position="18"/>
        <end position="41"/>
    </location>
</feature>
<sequence length="100" mass="10761">MGYTPWDLVMRNSFSSSYMVSSSSPVPATANYGGGDLRGDNSLAARDDEEDGKEEMVMGVHGYGSPNYCRRGGSRQEGKGGGGSDQEDDGEEEARIKGWR</sequence>
<accession>A0A6G1EPK8</accession>
<dbReference type="AlphaFoldDB" id="A0A6G1EPK8"/>
<evidence type="ECO:0000313" key="3">
    <source>
        <dbReference type="Proteomes" id="UP000479710"/>
    </source>
</evidence>